<evidence type="ECO:0000313" key="1">
    <source>
        <dbReference type="EMBL" id="KKN53353.1"/>
    </source>
</evidence>
<protein>
    <recommendedName>
        <fullName evidence="2">Zinc-hook domain-containing protein</fullName>
    </recommendedName>
</protein>
<accession>A0A0F9UIG3</accession>
<organism evidence="1">
    <name type="scientific">marine sediment metagenome</name>
    <dbReference type="NCBI Taxonomy" id="412755"/>
    <lineage>
        <taxon>unclassified sequences</taxon>
        <taxon>metagenomes</taxon>
        <taxon>ecological metagenomes</taxon>
    </lineage>
</organism>
<proteinExistence type="predicted"/>
<gene>
    <name evidence="1" type="ORF">LCGC14_0603230</name>
</gene>
<dbReference type="AlphaFoldDB" id="A0A0F9UIG3"/>
<evidence type="ECO:0008006" key="2">
    <source>
        <dbReference type="Google" id="ProtNLM"/>
    </source>
</evidence>
<reference evidence="1" key="1">
    <citation type="journal article" date="2015" name="Nature">
        <title>Complex archaea that bridge the gap between prokaryotes and eukaryotes.</title>
        <authorList>
            <person name="Spang A."/>
            <person name="Saw J.H."/>
            <person name="Jorgensen S.L."/>
            <person name="Zaremba-Niedzwiedzka K."/>
            <person name="Martijn J."/>
            <person name="Lind A.E."/>
            <person name="van Eijk R."/>
            <person name="Schleper C."/>
            <person name="Guy L."/>
            <person name="Ettema T.J."/>
        </authorList>
    </citation>
    <scope>NUCLEOTIDE SEQUENCE</scope>
</reference>
<name>A0A0F9UIG3_9ZZZZ</name>
<dbReference type="EMBL" id="LAZR01000975">
    <property type="protein sequence ID" value="KKN53353.1"/>
    <property type="molecule type" value="Genomic_DNA"/>
</dbReference>
<comment type="caution">
    <text evidence="1">The sequence shown here is derived from an EMBL/GenBank/DDBJ whole genome shotgun (WGS) entry which is preliminary data.</text>
</comment>
<sequence>MIKHQRNVQYNKMTEKDELVGKYRYLKKKIDNYNNLLNRSKCPCCEQKIDYKIYEIKIPKLELELQNIDARLDKLIPIITEENIKKALEEQNKRKKHRIKIDEYIKKNRNILNKAIRDYNKGVKKYLPNVLNEEKSMWNEAMEFHLDNRDMEENDELYFEI</sequence>